<evidence type="ECO:0000313" key="2">
    <source>
        <dbReference type="EMBL" id="KAL0951631.1"/>
    </source>
</evidence>
<accession>A0ABR3J7K3</accession>
<sequence length="354" mass="40209">MSDKPVLPCTAVLRHVTDVHCHPTDSPLVLTDDELHRLEITICPMATRIADQSQVRDLARAHPKNVVPCFGHHPWFSHHISVDGRTAKEAHYRQLFSPKAEQEEIFERLLALLPEPTPLEQILSTLRNDLQTFPNAMLGEVGIDRTFRVAMDYFANPRQLTPFTIPLEHQLTVLEAQIDLAVELGRNISLHSVKTQQVTMELINRMAKKHGERWTNISLDMHSCGLSPQTWLQLEKAHPNVFLSLSTAINGRSPNLKKLIATCAPERILVESDLDDIRLCTERTWAMVLIIAEVKGWAVEKEWADDVPISDSGVVRRLEGNWKGFQRGRHKHAVKQNRAARKADEDFHSEGSEE</sequence>
<dbReference type="PANTHER" id="PTHR47345">
    <property type="entry name" value="CUT9-INTERACTING PROTEIN SCN1"/>
    <property type="match status" value="1"/>
</dbReference>
<dbReference type="InterPro" id="IPR032466">
    <property type="entry name" value="Metal_Hydrolase"/>
</dbReference>
<gene>
    <name evidence="2" type="ORF">HGRIS_008312</name>
</gene>
<feature type="compositionally biased region" description="Basic residues" evidence="1">
    <location>
        <begin position="328"/>
        <end position="340"/>
    </location>
</feature>
<evidence type="ECO:0000313" key="3">
    <source>
        <dbReference type="Proteomes" id="UP001556367"/>
    </source>
</evidence>
<dbReference type="InterPro" id="IPR053044">
    <property type="entry name" value="Metallo-hydrolase/TatD-type"/>
</dbReference>
<dbReference type="Gene3D" id="3.20.20.140">
    <property type="entry name" value="Metal-dependent hydrolases"/>
    <property type="match status" value="1"/>
</dbReference>
<feature type="region of interest" description="Disordered" evidence="1">
    <location>
        <begin position="328"/>
        <end position="354"/>
    </location>
</feature>
<dbReference type="PANTHER" id="PTHR47345:SF1">
    <property type="entry name" value="CUT9-INTERACTING PROTEIN SCN1"/>
    <property type="match status" value="1"/>
</dbReference>
<protein>
    <recommendedName>
        <fullName evidence="4">TatD DNase family Scn1</fullName>
    </recommendedName>
</protein>
<feature type="compositionally biased region" description="Basic and acidic residues" evidence="1">
    <location>
        <begin position="341"/>
        <end position="354"/>
    </location>
</feature>
<proteinExistence type="predicted"/>
<reference evidence="3" key="1">
    <citation type="submission" date="2024-06" db="EMBL/GenBank/DDBJ databases">
        <title>Multi-omics analyses provide insights into the biosynthesis of the anticancer antibiotic pleurotin in Hohenbuehelia grisea.</title>
        <authorList>
            <person name="Weaver J.A."/>
            <person name="Alberti F."/>
        </authorList>
    </citation>
    <scope>NUCLEOTIDE SEQUENCE [LARGE SCALE GENOMIC DNA]</scope>
    <source>
        <strain evidence="3">T-177</strain>
    </source>
</reference>
<name>A0ABR3J7K3_9AGAR</name>
<dbReference type="Proteomes" id="UP001556367">
    <property type="component" value="Unassembled WGS sequence"/>
</dbReference>
<dbReference type="SUPFAM" id="SSF51556">
    <property type="entry name" value="Metallo-dependent hydrolases"/>
    <property type="match status" value="1"/>
</dbReference>
<dbReference type="InterPro" id="IPR001130">
    <property type="entry name" value="TatD-like"/>
</dbReference>
<evidence type="ECO:0000256" key="1">
    <source>
        <dbReference type="SAM" id="MobiDB-lite"/>
    </source>
</evidence>
<dbReference type="Pfam" id="PF01026">
    <property type="entry name" value="TatD_DNase"/>
    <property type="match status" value="1"/>
</dbReference>
<keyword evidence="3" id="KW-1185">Reference proteome</keyword>
<evidence type="ECO:0008006" key="4">
    <source>
        <dbReference type="Google" id="ProtNLM"/>
    </source>
</evidence>
<organism evidence="2 3">
    <name type="scientific">Hohenbuehelia grisea</name>
    <dbReference type="NCBI Taxonomy" id="104357"/>
    <lineage>
        <taxon>Eukaryota</taxon>
        <taxon>Fungi</taxon>
        <taxon>Dikarya</taxon>
        <taxon>Basidiomycota</taxon>
        <taxon>Agaricomycotina</taxon>
        <taxon>Agaricomycetes</taxon>
        <taxon>Agaricomycetidae</taxon>
        <taxon>Agaricales</taxon>
        <taxon>Pleurotineae</taxon>
        <taxon>Pleurotaceae</taxon>
        <taxon>Hohenbuehelia</taxon>
    </lineage>
</organism>
<comment type="caution">
    <text evidence="2">The sequence shown here is derived from an EMBL/GenBank/DDBJ whole genome shotgun (WGS) entry which is preliminary data.</text>
</comment>
<dbReference type="EMBL" id="JASNQZ010000011">
    <property type="protein sequence ID" value="KAL0951631.1"/>
    <property type="molecule type" value="Genomic_DNA"/>
</dbReference>